<evidence type="ECO:0000313" key="2">
    <source>
        <dbReference type="EMBL" id="CAB1453927.1"/>
    </source>
</evidence>
<dbReference type="AlphaFoldDB" id="A0A9N7VRC8"/>
<accession>A0A9N7VRC8</accession>
<gene>
    <name evidence="2" type="ORF">PLEPLA_LOCUS41687</name>
</gene>
<feature type="region of interest" description="Disordered" evidence="1">
    <location>
        <begin position="143"/>
        <end position="176"/>
    </location>
</feature>
<evidence type="ECO:0000256" key="1">
    <source>
        <dbReference type="SAM" id="MobiDB-lite"/>
    </source>
</evidence>
<feature type="non-terminal residue" evidence="2">
    <location>
        <position position="1"/>
    </location>
</feature>
<reference evidence="2" key="1">
    <citation type="submission" date="2020-03" db="EMBL/GenBank/DDBJ databases">
        <authorList>
            <person name="Weist P."/>
        </authorList>
    </citation>
    <scope>NUCLEOTIDE SEQUENCE</scope>
</reference>
<dbReference type="EMBL" id="CADEAL010004193">
    <property type="protein sequence ID" value="CAB1453927.1"/>
    <property type="molecule type" value="Genomic_DNA"/>
</dbReference>
<protein>
    <submittedName>
        <fullName evidence="2">Uncharacterized protein</fullName>
    </submittedName>
</protein>
<name>A0A9N7VRC8_PLEPL</name>
<proteinExistence type="predicted"/>
<feature type="compositionally biased region" description="Polar residues" evidence="1">
    <location>
        <begin position="153"/>
        <end position="170"/>
    </location>
</feature>
<comment type="caution">
    <text evidence="2">The sequence shown here is derived from an EMBL/GenBank/DDBJ whole genome shotgun (WGS) entry which is preliminary data.</text>
</comment>
<organism evidence="2 3">
    <name type="scientific">Pleuronectes platessa</name>
    <name type="common">European plaice</name>
    <dbReference type="NCBI Taxonomy" id="8262"/>
    <lineage>
        <taxon>Eukaryota</taxon>
        <taxon>Metazoa</taxon>
        <taxon>Chordata</taxon>
        <taxon>Craniata</taxon>
        <taxon>Vertebrata</taxon>
        <taxon>Euteleostomi</taxon>
        <taxon>Actinopterygii</taxon>
        <taxon>Neopterygii</taxon>
        <taxon>Teleostei</taxon>
        <taxon>Neoteleostei</taxon>
        <taxon>Acanthomorphata</taxon>
        <taxon>Carangaria</taxon>
        <taxon>Pleuronectiformes</taxon>
        <taxon>Pleuronectoidei</taxon>
        <taxon>Pleuronectidae</taxon>
        <taxon>Pleuronectes</taxon>
    </lineage>
</organism>
<dbReference type="Proteomes" id="UP001153269">
    <property type="component" value="Unassembled WGS sequence"/>
</dbReference>
<sequence length="176" mass="19044">ESEVNSKVTLMNVSSMKMWNIQVEHETPSHTHVLGSHCKTTQQQQQRHFAGVETAASCTSPIESELQPLIPELQDEITRPLQLLLRSSSREGGEPQNSQDIGPSNQSAAVLRAARGRCSAQLTVAPPLLLMITLQSVSQLVELREPGPDGPGSISTSSILKLESVAQSQEGVEEID</sequence>
<keyword evidence="3" id="KW-1185">Reference proteome</keyword>
<evidence type="ECO:0000313" key="3">
    <source>
        <dbReference type="Proteomes" id="UP001153269"/>
    </source>
</evidence>